<dbReference type="Gene3D" id="1.10.260.40">
    <property type="entry name" value="lambda repressor-like DNA-binding domains"/>
    <property type="match status" value="1"/>
</dbReference>
<dbReference type="PROSITE" id="PS50932">
    <property type="entry name" value="HTH_LACI_2"/>
    <property type="match status" value="1"/>
</dbReference>
<dbReference type="Pfam" id="PF00356">
    <property type="entry name" value="LacI"/>
    <property type="match status" value="1"/>
</dbReference>
<feature type="domain" description="HTH lacI-type" evidence="4">
    <location>
        <begin position="6"/>
        <end position="60"/>
    </location>
</feature>
<dbReference type="InterPro" id="IPR010982">
    <property type="entry name" value="Lambda_DNA-bd_dom_sf"/>
</dbReference>
<organism evidence="5 6">
    <name type="scientific">Buchananella hordeovulneris</name>
    <dbReference type="NCBI Taxonomy" id="52770"/>
    <lineage>
        <taxon>Bacteria</taxon>
        <taxon>Bacillati</taxon>
        <taxon>Actinomycetota</taxon>
        <taxon>Actinomycetes</taxon>
        <taxon>Actinomycetales</taxon>
        <taxon>Actinomycetaceae</taxon>
        <taxon>Buchananella</taxon>
    </lineage>
</organism>
<dbReference type="InParanoid" id="A0A1Q5PTC8"/>
<keyword evidence="1" id="KW-0805">Transcription regulation</keyword>
<keyword evidence="3" id="KW-0804">Transcription</keyword>
<keyword evidence="6" id="KW-1185">Reference proteome</keyword>
<evidence type="ECO:0000256" key="1">
    <source>
        <dbReference type="ARBA" id="ARBA00023015"/>
    </source>
</evidence>
<dbReference type="OrthoDB" id="252678at2"/>
<dbReference type="CDD" id="cd01392">
    <property type="entry name" value="HTH_LacI"/>
    <property type="match status" value="1"/>
</dbReference>
<name>A0A1Q5PTC8_9ACTO</name>
<evidence type="ECO:0000313" key="5">
    <source>
        <dbReference type="EMBL" id="OKL50857.1"/>
    </source>
</evidence>
<evidence type="ECO:0000256" key="2">
    <source>
        <dbReference type="ARBA" id="ARBA00023125"/>
    </source>
</evidence>
<protein>
    <recommendedName>
        <fullName evidence="4">HTH lacI-type domain-containing protein</fullName>
    </recommendedName>
</protein>
<evidence type="ECO:0000259" key="4">
    <source>
        <dbReference type="PROSITE" id="PS50932"/>
    </source>
</evidence>
<accession>A0A1Q5PTC8</accession>
<dbReference type="Pfam" id="PF13377">
    <property type="entry name" value="Peripla_BP_3"/>
    <property type="match status" value="1"/>
</dbReference>
<dbReference type="AlphaFoldDB" id="A0A1Q5PTC8"/>
<comment type="caution">
    <text evidence="5">The sequence shown here is derived from an EMBL/GenBank/DDBJ whole genome shotgun (WGS) entry which is preliminary data.</text>
</comment>
<dbReference type="PANTHER" id="PTHR30146">
    <property type="entry name" value="LACI-RELATED TRANSCRIPTIONAL REPRESSOR"/>
    <property type="match status" value="1"/>
</dbReference>
<evidence type="ECO:0000313" key="6">
    <source>
        <dbReference type="Proteomes" id="UP000185612"/>
    </source>
</evidence>
<dbReference type="InterPro" id="IPR000843">
    <property type="entry name" value="HTH_LacI"/>
</dbReference>
<dbReference type="InterPro" id="IPR046335">
    <property type="entry name" value="LacI/GalR-like_sensor"/>
</dbReference>
<dbReference type="GO" id="GO:0000976">
    <property type="term" value="F:transcription cis-regulatory region binding"/>
    <property type="evidence" value="ECO:0007669"/>
    <property type="project" value="TreeGrafter"/>
</dbReference>
<dbReference type="InterPro" id="IPR028082">
    <property type="entry name" value="Peripla_BP_I"/>
</dbReference>
<evidence type="ECO:0000256" key="3">
    <source>
        <dbReference type="ARBA" id="ARBA00023163"/>
    </source>
</evidence>
<dbReference type="SUPFAM" id="SSF47413">
    <property type="entry name" value="lambda repressor-like DNA-binding domains"/>
    <property type="match status" value="1"/>
</dbReference>
<dbReference type="PANTHER" id="PTHR30146:SF109">
    <property type="entry name" value="HTH-TYPE TRANSCRIPTIONAL REGULATOR GALS"/>
    <property type="match status" value="1"/>
</dbReference>
<dbReference type="SMART" id="SM00354">
    <property type="entry name" value="HTH_LACI"/>
    <property type="match status" value="1"/>
</dbReference>
<sequence>MSSRKPTSRDVATAAGVSQTTVSYVMSGRRAVSPATQEKVLAAMQHLGYRPHRGARALKSQRTHILGVVVPYRLGADAAAQHHFLVCLATAARRHDYDLLLLTTDEGRAGLRRVIDSALCDGLLIMEVLTGDPRVETVRASHTPAVFIGLPAASAPGADSPVTAVDADYVAAGRQAVDTLTRAGHDHLTLVLPDHPSLAHLNFLDRFAAGATEAARQQGVELREVRCGADLAATHAHLAELAPAAGAAFILGPLVGADNWCNALDAAGLPPGQATSLIAAAWDPPHSHTLTRPTHFDMRTAELAERAVELLVAQLSPARPAPACELLAPRLVAGNSVRG</sequence>
<dbReference type="EMBL" id="MQVS01000014">
    <property type="protein sequence ID" value="OKL50857.1"/>
    <property type="molecule type" value="Genomic_DNA"/>
</dbReference>
<dbReference type="GO" id="GO:0003700">
    <property type="term" value="F:DNA-binding transcription factor activity"/>
    <property type="evidence" value="ECO:0007669"/>
    <property type="project" value="TreeGrafter"/>
</dbReference>
<keyword evidence="2" id="KW-0238">DNA-binding</keyword>
<gene>
    <name evidence="5" type="ORF">BSZ40_10515</name>
</gene>
<dbReference type="SUPFAM" id="SSF53822">
    <property type="entry name" value="Periplasmic binding protein-like I"/>
    <property type="match status" value="1"/>
</dbReference>
<proteinExistence type="predicted"/>
<reference evidence="6" key="1">
    <citation type="submission" date="2016-12" db="EMBL/GenBank/DDBJ databases">
        <authorList>
            <person name="Meng X."/>
        </authorList>
    </citation>
    <scope>NUCLEOTIDE SEQUENCE [LARGE SCALE GENOMIC DNA]</scope>
    <source>
        <strain evidence="6">DSM 20732</strain>
    </source>
</reference>
<dbReference type="Gene3D" id="3.40.50.2300">
    <property type="match status" value="2"/>
</dbReference>
<dbReference type="Proteomes" id="UP000185612">
    <property type="component" value="Unassembled WGS sequence"/>
</dbReference>
<dbReference type="RefSeq" id="WP_073826179.1">
    <property type="nucleotide sequence ID" value="NZ_MQVS01000014.1"/>
</dbReference>
<dbReference type="STRING" id="52770.BSZ40_10515"/>